<accession>A0A6A4IX22</accession>
<evidence type="ECO:0000313" key="2">
    <source>
        <dbReference type="EMBL" id="KAF6199489.1"/>
    </source>
</evidence>
<sequence length="173" mass="19279">MKIQLYFSSLLFSAALALESSEGPYSLKFDALEQCVDAGTDEFHLNVTYDEEKGTYSGIFSKNKALDDDTEIAIHIERLVDNEWKEDISGNVGGACSLIRIFPSSVQSMLDAINFSECPIPEGTSVVKNMKNDFQFPFMTTAKYGKRRGEMTFLDKKGKRLGCVYMKANVVPA</sequence>
<name>A0A6A4IX22_APOLU</name>
<evidence type="ECO:0008006" key="4">
    <source>
        <dbReference type="Google" id="ProtNLM"/>
    </source>
</evidence>
<dbReference type="Gene3D" id="2.70.220.10">
    <property type="entry name" value="Ganglioside GM2 activator"/>
    <property type="match status" value="1"/>
</dbReference>
<keyword evidence="3" id="KW-1185">Reference proteome</keyword>
<evidence type="ECO:0000313" key="3">
    <source>
        <dbReference type="Proteomes" id="UP000466442"/>
    </source>
</evidence>
<proteinExistence type="predicted"/>
<comment type="caution">
    <text evidence="2">The sequence shown here is derived from an EMBL/GenBank/DDBJ whole genome shotgun (WGS) entry which is preliminary data.</text>
</comment>
<keyword evidence="1" id="KW-0732">Signal</keyword>
<dbReference type="EMBL" id="WIXP02000015">
    <property type="protein sequence ID" value="KAF6199489.1"/>
    <property type="molecule type" value="Genomic_DNA"/>
</dbReference>
<evidence type="ECO:0000256" key="1">
    <source>
        <dbReference type="ARBA" id="ARBA00022729"/>
    </source>
</evidence>
<protein>
    <recommendedName>
        <fullName evidence="4">MD-2-related lipid-recognition domain-containing protein</fullName>
    </recommendedName>
</protein>
<reference evidence="2" key="1">
    <citation type="journal article" date="2021" name="Mol. Ecol. Resour.">
        <title>Apolygus lucorum genome provides insights into omnivorousness and mesophyll feeding.</title>
        <authorList>
            <person name="Liu Y."/>
            <person name="Liu H."/>
            <person name="Wang H."/>
            <person name="Huang T."/>
            <person name="Liu B."/>
            <person name="Yang B."/>
            <person name="Yin L."/>
            <person name="Li B."/>
            <person name="Zhang Y."/>
            <person name="Zhang S."/>
            <person name="Jiang F."/>
            <person name="Zhang X."/>
            <person name="Ren Y."/>
            <person name="Wang B."/>
            <person name="Wang S."/>
            <person name="Lu Y."/>
            <person name="Wu K."/>
            <person name="Fan W."/>
            <person name="Wang G."/>
        </authorList>
    </citation>
    <scope>NUCLEOTIDE SEQUENCE</scope>
    <source>
        <strain evidence="2">12Hb</strain>
    </source>
</reference>
<dbReference type="InterPro" id="IPR036846">
    <property type="entry name" value="GM2-AP_sf"/>
</dbReference>
<gene>
    <name evidence="2" type="ORF">GE061_007515</name>
</gene>
<dbReference type="Proteomes" id="UP000466442">
    <property type="component" value="Unassembled WGS sequence"/>
</dbReference>
<organism evidence="2 3">
    <name type="scientific">Apolygus lucorum</name>
    <name type="common">Small green plant bug</name>
    <name type="synonym">Lygocoris lucorum</name>
    <dbReference type="NCBI Taxonomy" id="248454"/>
    <lineage>
        <taxon>Eukaryota</taxon>
        <taxon>Metazoa</taxon>
        <taxon>Ecdysozoa</taxon>
        <taxon>Arthropoda</taxon>
        <taxon>Hexapoda</taxon>
        <taxon>Insecta</taxon>
        <taxon>Pterygota</taxon>
        <taxon>Neoptera</taxon>
        <taxon>Paraneoptera</taxon>
        <taxon>Hemiptera</taxon>
        <taxon>Heteroptera</taxon>
        <taxon>Panheteroptera</taxon>
        <taxon>Cimicomorpha</taxon>
        <taxon>Miridae</taxon>
        <taxon>Mirini</taxon>
        <taxon>Apolygus</taxon>
    </lineage>
</organism>
<dbReference type="AlphaFoldDB" id="A0A6A4IX22"/>